<protein>
    <submittedName>
        <fullName evidence="2">Uncharacterized protein</fullName>
    </submittedName>
</protein>
<feature type="compositionally biased region" description="Basic residues" evidence="1">
    <location>
        <begin position="316"/>
        <end position="326"/>
    </location>
</feature>
<feature type="compositionally biased region" description="Basic residues" evidence="1">
    <location>
        <begin position="117"/>
        <end position="140"/>
    </location>
</feature>
<dbReference type="VEuPathDB" id="TriTrypDB:LmjF.36.2770"/>
<feature type="compositionally biased region" description="Basic residues" evidence="1">
    <location>
        <begin position="198"/>
        <end position="214"/>
    </location>
</feature>
<evidence type="ECO:0000313" key="2">
    <source>
        <dbReference type="EMBL" id="CAJ09237.1"/>
    </source>
</evidence>
<evidence type="ECO:0000256" key="1">
    <source>
        <dbReference type="SAM" id="MobiDB-lite"/>
    </source>
</evidence>
<dbReference type="VEuPathDB" id="TriTrypDB:LMJFC_360040600"/>
<feature type="region of interest" description="Disordered" evidence="1">
    <location>
        <begin position="1"/>
        <end position="399"/>
    </location>
</feature>
<feature type="compositionally biased region" description="Basic and acidic residues" evidence="1">
    <location>
        <begin position="466"/>
        <end position="496"/>
    </location>
</feature>
<feature type="compositionally biased region" description="Basic residues" evidence="1">
    <location>
        <begin position="40"/>
        <end position="67"/>
    </location>
</feature>
<feature type="compositionally biased region" description="Basic residues" evidence="1">
    <location>
        <begin position="506"/>
        <end position="519"/>
    </location>
</feature>
<dbReference type="KEGG" id="lma:LMJF_36_2770"/>
<dbReference type="eggNOG" id="ENOG502SAVT">
    <property type="taxonomic scope" value="Eukaryota"/>
</dbReference>
<dbReference type="InParanoid" id="Q4Q1E3"/>
<feature type="compositionally biased region" description="Polar residues" evidence="1">
    <location>
        <begin position="416"/>
        <end position="427"/>
    </location>
</feature>
<keyword evidence="3" id="KW-1185">Reference proteome</keyword>
<feature type="compositionally biased region" description="Low complexity" evidence="1">
    <location>
        <begin position="573"/>
        <end position="582"/>
    </location>
</feature>
<reference evidence="2 3" key="1">
    <citation type="journal article" date="2005" name="Science">
        <title>The genome of the kinetoplastid parasite, Leishmania major.</title>
        <authorList>
            <person name="Ivens A.C."/>
            <person name="Peacock C.S."/>
            <person name="Worthey E.A."/>
            <person name="Murphy L."/>
            <person name="Aggarwal G."/>
            <person name="Berriman M."/>
            <person name="Sisk E."/>
            <person name="Rajandream M.A."/>
            <person name="Adlem E."/>
            <person name="Aert R."/>
            <person name="Anupama A."/>
            <person name="Apostolou Z."/>
            <person name="Attipoe P."/>
            <person name="Bason N."/>
            <person name="Bauser C."/>
            <person name="Beck A."/>
            <person name="Beverley S.M."/>
            <person name="Bianchettin G."/>
            <person name="Borzym K."/>
            <person name="Bothe G."/>
            <person name="Bruschi C.V."/>
            <person name="Collins M."/>
            <person name="Cadag E."/>
            <person name="Ciarloni L."/>
            <person name="Clayton C."/>
            <person name="Coulson R.M."/>
            <person name="Cronin A."/>
            <person name="Cruz A.K."/>
            <person name="Davies R.M."/>
            <person name="De Gaudenzi J."/>
            <person name="Dobson D.E."/>
            <person name="Duesterhoeft A."/>
            <person name="Fazelina G."/>
            <person name="Fosker N."/>
            <person name="Frasch A.C."/>
            <person name="Fraser A."/>
            <person name="Fuchs M."/>
            <person name="Gabel C."/>
            <person name="Goble A."/>
            <person name="Goffeau A."/>
            <person name="Harris D."/>
            <person name="Hertz-Fowler C."/>
            <person name="Hilbert H."/>
            <person name="Horn D."/>
            <person name="Huang Y."/>
            <person name="Klages S."/>
            <person name="Knights A."/>
            <person name="Kube M."/>
            <person name="Larke N."/>
            <person name="Litvin L."/>
            <person name="Lord A."/>
            <person name="Louie T."/>
            <person name="Marra M."/>
            <person name="Masuy D."/>
            <person name="Matthews K."/>
            <person name="Michaeli S."/>
            <person name="Mottram J.C."/>
            <person name="Muller-Auer S."/>
            <person name="Munden H."/>
            <person name="Nelson S."/>
            <person name="Norbertczak H."/>
            <person name="Oliver K."/>
            <person name="O'neil S."/>
            <person name="Pentony M."/>
            <person name="Pohl T.M."/>
            <person name="Price C."/>
            <person name="Purnelle B."/>
            <person name="Quail M.A."/>
            <person name="Rabbinowitsch E."/>
            <person name="Reinhardt R."/>
            <person name="Rieger M."/>
            <person name="Rinta J."/>
            <person name="Robben J."/>
            <person name="Robertson L."/>
            <person name="Ruiz J.C."/>
            <person name="Rutter S."/>
            <person name="Saunders D."/>
            <person name="Schafer M."/>
            <person name="Schein J."/>
            <person name="Schwartz D.C."/>
            <person name="Seeger K."/>
            <person name="Seyler A."/>
            <person name="Sharp S."/>
            <person name="Shin H."/>
            <person name="Sivam D."/>
            <person name="Squares R."/>
            <person name="Squares S."/>
            <person name="Tosato V."/>
            <person name="Vogt C."/>
            <person name="Volckaert G."/>
            <person name="Wambutt R."/>
            <person name="Warren T."/>
            <person name="Wedler H."/>
            <person name="Woodward J."/>
            <person name="Zhou S."/>
            <person name="Zimmermann W."/>
            <person name="Smith D.F."/>
            <person name="Blackwell J.M."/>
            <person name="Stuart K.D."/>
            <person name="Barrell B."/>
            <person name="Myler P.J."/>
        </authorList>
    </citation>
    <scope>NUCLEOTIDE SEQUENCE [LARGE SCALE GENOMIC DNA]</scope>
    <source>
        <strain evidence="3">MHOM/IL/81/Friedlin</strain>
    </source>
</reference>
<organism evidence="2 3">
    <name type="scientific">Leishmania major</name>
    <dbReference type="NCBI Taxonomy" id="5664"/>
    <lineage>
        <taxon>Eukaryota</taxon>
        <taxon>Discoba</taxon>
        <taxon>Euglenozoa</taxon>
        <taxon>Kinetoplastea</taxon>
        <taxon>Metakinetoplastina</taxon>
        <taxon>Trypanosomatida</taxon>
        <taxon>Trypanosomatidae</taxon>
        <taxon>Leishmaniinae</taxon>
        <taxon>Leishmania</taxon>
    </lineage>
</organism>
<accession>Q4Q1E3</accession>
<dbReference type="GeneID" id="5655566"/>
<dbReference type="RefSeq" id="XP_001686855.1">
    <property type="nucleotide sequence ID" value="XM_001686803.1"/>
</dbReference>
<sequence length="746" mass="83357">MSAGRASSQHRDRPQSSSRRRYYEDEAYMQPRDERTSHSTLHRRHSSPQQKPHRHSSASKQRKGLRHISRELHQYLKDDYAPEDGVPPLRRESTQPPRRRSSPTYHYNGDNSGGGAYHRRAVASTSPRRRSTPHRRRSSSRHTASVYPALRTAPVAVGDGKRASPRRSARTSTDGTPRRSRRQHEPSHAGYDSVARSPRQRHRHSSASPHRSHRSKESPTHPERRAPSSSGKSRHASTEQHVRSSQGSVRRHRHSHMTSSTAPAPATEAAHRHDALRYRSSHQVEVAAKREATPHRSRRHSRAKVDGSAEKEARSPRRHTSAHRSRSSQPESRHHSKRRHRHHRTPTPDSVDEGSRRPRHTSLFGPLAEDPYVAPPPLTGSTHIRSAANSHTTSRPRSGSHIEVISVHSACRVSANGWSHSRSNTARSPRRPYDNGPPVVIPSPRGQQIMQRIDSTRHWLQNMKEEVKKDREREPQHVQDVARERATRHSARKEYLDSTSRAGSASRHRTLSTGSRRHTRGETRAAAQVTSRQYAGEAIPPTASSERSHRAPEQVSPPMPEKRHCSSQRHLGRPTAPAAAPRAPTPDPDLFREPVDAVSSSREEGIECPILSFMSFLDGNTFDSTASLCQYNVNLADSLSDEHLEILRAAVFNHNEEAFAELLYGDDVEAEIDGAAAALGHSDDPTVQHELVVLQQEAVRRFNDKCAKALKALLSAEGGLAEAVQVAASELEHQAYQADGSLVAVP</sequence>
<feature type="compositionally biased region" description="Low complexity" evidence="1">
    <location>
        <begin position="258"/>
        <end position="268"/>
    </location>
</feature>
<feature type="region of interest" description="Disordered" evidence="1">
    <location>
        <begin position="466"/>
        <end position="590"/>
    </location>
</feature>
<feature type="compositionally biased region" description="Basic and acidic residues" evidence="1">
    <location>
        <begin position="215"/>
        <end position="226"/>
    </location>
</feature>
<feature type="compositionally biased region" description="Basic and acidic residues" evidence="1">
    <location>
        <begin position="303"/>
        <end position="315"/>
    </location>
</feature>
<dbReference type="EMBL" id="FR796432">
    <property type="protein sequence ID" value="CAJ09237.1"/>
    <property type="molecule type" value="Genomic_DNA"/>
</dbReference>
<name>Q4Q1E3_LEIMA</name>
<feature type="region of interest" description="Disordered" evidence="1">
    <location>
        <begin position="416"/>
        <end position="444"/>
    </location>
</feature>
<reference evidence="2 3" key="2">
    <citation type="journal article" date="2011" name="Genome Res.">
        <title>Chromosome and gene copy number variation allow major structural change between species and strains of Leishmania.</title>
        <authorList>
            <person name="Rogers M.B."/>
            <person name="Hilley J.D."/>
            <person name="Dickens N.J."/>
            <person name="Wilkes J."/>
            <person name="Bates P.A."/>
            <person name="Depledge D.P."/>
            <person name="Harris D."/>
            <person name="Her Y."/>
            <person name="Herzyk P."/>
            <person name="Imamura H."/>
            <person name="Otto T.D."/>
            <person name="Sanders M."/>
            <person name="Seeger K."/>
            <person name="Dujardin J.C."/>
            <person name="Berriman M."/>
            <person name="Smith D.F."/>
            <person name="Hertz-Fowler C."/>
            <person name="Mottram J.C."/>
        </authorList>
    </citation>
    <scope>NUCLEOTIDE SEQUENCE [LARGE SCALE GENOMIC DNA]</scope>
    <source>
        <strain evidence="3">MHOM/IL/81/Friedlin</strain>
    </source>
</reference>
<dbReference type="OMA" id="SHTQPHK"/>
<dbReference type="HOGENOM" id="CLU_372785_0_0_1"/>
<dbReference type="AlphaFoldDB" id="Q4Q1E3"/>
<evidence type="ECO:0000313" key="3">
    <source>
        <dbReference type="Proteomes" id="UP000000542"/>
    </source>
</evidence>
<gene>
    <name evidence="2" type="ORF">LMJF_36_2770</name>
</gene>
<dbReference type="Proteomes" id="UP000000542">
    <property type="component" value="Chromosome 36"/>
</dbReference>
<dbReference type="VEuPathDB" id="TriTrypDB:LMJSD75_360036600"/>
<feature type="compositionally biased region" description="Basic residues" evidence="1">
    <location>
        <begin position="334"/>
        <end position="345"/>
    </location>
</feature>
<feature type="compositionally biased region" description="Polar residues" evidence="1">
    <location>
        <begin position="379"/>
        <end position="397"/>
    </location>
</feature>
<proteinExistence type="predicted"/>
<feature type="compositionally biased region" description="Basic and acidic residues" evidence="1">
    <location>
        <begin position="68"/>
        <end position="80"/>
    </location>
</feature>
<dbReference type="VEuPathDB" id="TriTrypDB:LMJLV39_360036700"/>